<feature type="domain" description="Cupin type-2" evidence="1">
    <location>
        <begin position="33"/>
        <end position="99"/>
    </location>
</feature>
<dbReference type="EMBL" id="OJIN01000006">
    <property type="protein sequence ID" value="SPD71783.1"/>
    <property type="molecule type" value="Genomic_DNA"/>
</dbReference>
<accession>A0A445MQP5</accession>
<sequence>MNKRNIFKENDFSELSMKRLLVHDSPYFKILNFNFKAGQSLPIHSHDVEGQLSILVLEGEGEFLGQDGLTMPAQSGDILISDISEPHGVRAKTDMRVVVTIAPPI</sequence>
<protein>
    <submittedName>
        <fullName evidence="2">Cupin 2 conserved barrel domain protein</fullName>
    </submittedName>
</protein>
<reference evidence="2" key="1">
    <citation type="submission" date="2018-01" db="EMBL/GenBank/DDBJ databases">
        <authorList>
            <person name="Regsiter A."/>
            <person name="William W."/>
        </authorList>
    </citation>
    <scope>NUCLEOTIDE SEQUENCE</scope>
    <source>
        <strain evidence="2">TRIP AH-1</strain>
    </source>
</reference>
<evidence type="ECO:0000313" key="2">
    <source>
        <dbReference type="EMBL" id="SPD71783.1"/>
    </source>
</evidence>
<dbReference type="Pfam" id="PF07883">
    <property type="entry name" value="Cupin_2"/>
    <property type="match status" value="1"/>
</dbReference>
<dbReference type="InterPro" id="IPR013096">
    <property type="entry name" value="Cupin_2"/>
</dbReference>
<dbReference type="SUPFAM" id="SSF51182">
    <property type="entry name" value="RmlC-like cupins"/>
    <property type="match status" value="1"/>
</dbReference>
<dbReference type="InterPro" id="IPR014710">
    <property type="entry name" value="RmlC-like_jellyroll"/>
</dbReference>
<dbReference type="Gene3D" id="2.60.120.10">
    <property type="entry name" value="Jelly Rolls"/>
    <property type="match status" value="1"/>
</dbReference>
<evidence type="ECO:0000259" key="1">
    <source>
        <dbReference type="Pfam" id="PF07883"/>
    </source>
</evidence>
<dbReference type="InterPro" id="IPR011051">
    <property type="entry name" value="RmlC_Cupin_sf"/>
</dbReference>
<dbReference type="AlphaFoldDB" id="A0A445MQP5"/>
<name>A0A445MQP5_9BACT</name>
<proteinExistence type="predicted"/>
<organism evidence="2">
    <name type="scientific">uncultured Desulfobacterium sp</name>
    <dbReference type="NCBI Taxonomy" id="201089"/>
    <lineage>
        <taxon>Bacteria</taxon>
        <taxon>Pseudomonadati</taxon>
        <taxon>Thermodesulfobacteriota</taxon>
        <taxon>Desulfobacteria</taxon>
        <taxon>Desulfobacterales</taxon>
        <taxon>Desulfobacteriaceae</taxon>
        <taxon>Desulfobacterium</taxon>
        <taxon>environmental samples</taxon>
    </lineage>
</organism>
<gene>
    <name evidence="2" type="ORF">PITCH_A1030002</name>
</gene>